<keyword evidence="3" id="KW-1185">Reference proteome</keyword>
<dbReference type="EMBL" id="SPDV01000035">
    <property type="protein sequence ID" value="TFI57253.1"/>
    <property type="molecule type" value="Genomic_DNA"/>
</dbReference>
<proteinExistence type="predicted"/>
<name>A0A4Y8ZMK1_9SPHN</name>
<organism evidence="2 3">
    <name type="scientific">Sphingomonas parva</name>
    <dbReference type="NCBI Taxonomy" id="2555898"/>
    <lineage>
        <taxon>Bacteria</taxon>
        <taxon>Pseudomonadati</taxon>
        <taxon>Pseudomonadota</taxon>
        <taxon>Alphaproteobacteria</taxon>
        <taxon>Sphingomonadales</taxon>
        <taxon>Sphingomonadaceae</taxon>
        <taxon>Sphingomonas</taxon>
    </lineage>
</organism>
<dbReference type="Proteomes" id="UP000298213">
    <property type="component" value="Unassembled WGS sequence"/>
</dbReference>
<reference evidence="2 3" key="1">
    <citation type="submission" date="2019-03" db="EMBL/GenBank/DDBJ databases">
        <title>Genome sequence of Sphingomonas sp. 17J27-24.</title>
        <authorList>
            <person name="Kim M."/>
            <person name="Maeng S."/>
            <person name="Sathiyaraj S."/>
        </authorList>
    </citation>
    <scope>NUCLEOTIDE SEQUENCE [LARGE SCALE GENOMIC DNA]</scope>
    <source>
        <strain evidence="2 3">17J27-24</strain>
    </source>
</reference>
<dbReference type="AlphaFoldDB" id="A0A4Y8ZMK1"/>
<feature type="region of interest" description="Disordered" evidence="1">
    <location>
        <begin position="87"/>
        <end position="110"/>
    </location>
</feature>
<comment type="caution">
    <text evidence="2">The sequence shown here is derived from an EMBL/GenBank/DDBJ whole genome shotgun (WGS) entry which is preliminary data.</text>
</comment>
<evidence type="ECO:0000313" key="3">
    <source>
        <dbReference type="Proteomes" id="UP000298213"/>
    </source>
</evidence>
<evidence type="ECO:0000256" key="1">
    <source>
        <dbReference type="SAM" id="MobiDB-lite"/>
    </source>
</evidence>
<protein>
    <submittedName>
        <fullName evidence="2">Uncharacterized protein</fullName>
    </submittedName>
</protein>
<accession>A0A4Y8ZMK1</accession>
<gene>
    <name evidence="2" type="ORF">E2493_16255</name>
</gene>
<dbReference type="RefSeq" id="WP_135088775.1">
    <property type="nucleotide sequence ID" value="NZ_SPDV01000035.1"/>
</dbReference>
<sequence>MGPTLTRREVQAMTPDALTGKLFGDMAGMLYPVPYAIPERRRSARRSWLTSLEFLTRPRATYRAGVCETDALRVEFVPAIVRVMPERSPAQRSPTHERTAPAPHDGAADWPVEPRRITLRTRYFVQDAALARRDEPPGEGQSGALDVACAAIDPRERPPIFAGSEHEAASGVRLLSSLIDDNRRRGTMPLECIDLSGARLGNEACRNAIRALDVDALIDVQTIAKCTAEPDVYCVRLGLRWDRDLRFEMRQGIASPLRAVLRALPSVDEVI</sequence>
<evidence type="ECO:0000313" key="2">
    <source>
        <dbReference type="EMBL" id="TFI57253.1"/>
    </source>
</evidence>